<keyword evidence="2" id="KW-1185">Reference proteome</keyword>
<reference evidence="1 2" key="1">
    <citation type="submission" date="2024-01" db="EMBL/GenBank/DDBJ databases">
        <title>The genomes of 5 underutilized Papilionoideae crops provide insights into root nodulation and disease resistanc.</title>
        <authorList>
            <person name="Jiang F."/>
        </authorList>
    </citation>
    <scope>NUCLEOTIDE SEQUENCE [LARGE SCALE GENOMIC DNA]</scope>
    <source>
        <strain evidence="1">LVBAO_FW01</strain>
        <tissue evidence="1">Leaves</tissue>
    </source>
</reference>
<gene>
    <name evidence="1" type="ORF">VNO77_09584</name>
</gene>
<name>A0AAN9M9C9_CANGL</name>
<dbReference type="AlphaFoldDB" id="A0AAN9M9C9"/>
<evidence type="ECO:0000313" key="2">
    <source>
        <dbReference type="Proteomes" id="UP001367508"/>
    </source>
</evidence>
<sequence length="70" mass="8124">MRHRLGVSTGKPMDFLTRCLMTDGRGMLDWIVACCFWIFTEDIDNRPWEEQSKLYRLLVGSCGIIRASLI</sequence>
<accession>A0AAN9M9C9</accession>
<dbReference type="EMBL" id="JAYMYQ010000002">
    <property type="protein sequence ID" value="KAK7350700.1"/>
    <property type="molecule type" value="Genomic_DNA"/>
</dbReference>
<evidence type="ECO:0000313" key="1">
    <source>
        <dbReference type="EMBL" id="KAK7350700.1"/>
    </source>
</evidence>
<protein>
    <submittedName>
        <fullName evidence="1">Uncharacterized protein</fullName>
    </submittedName>
</protein>
<dbReference type="Proteomes" id="UP001367508">
    <property type="component" value="Unassembled WGS sequence"/>
</dbReference>
<comment type="caution">
    <text evidence="1">The sequence shown here is derived from an EMBL/GenBank/DDBJ whole genome shotgun (WGS) entry which is preliminary data.</text>
</comment>
<organism evidence="1 2">
    <name type="scientific">Canavalia gladiata</name>
    <name type="common">Sword bean</name>
    <name type="synonym">Dolichos gladiatus</name>
    <dbReference type="NCBI Taxonomy" id="3824"/>
    <lineage>
        <taxon>Eukaryota</taxon>
        <taxon>Viridiplantae</taxon>
        <taxon>Streptophyta</taxon>
        <taxon>Embryophyta</taxon>
        <taxon>Tracheophyta</taxon>
        <taxon>Spermatophyta</taxon>
        <taxon>Magnoliopsida</taxon>
        <taxon>eudicotyledons</taxon>
        <taxon>Gunneridae</taxon>
        <taxon>Pentapetalae</taxon>
        <taxon>rosids</taxon>
        <taxon>fabids</taxon>
        <taxon>Fabales</taxon>
        <taxon>Fabaceae</taxon>
        <taxon>Papilionoideae</taxon>
        <taxon>50 kb inversion clade</taxon>
        <taxon>NPAAA clade</taxon>
        <taxon>indigoferoid/millettioid clade</taxon>
        <taxon>Phaseoleae</taxon>
        <taxon>Canavalia</taxon>
    </lineage>
</organism>
<proteinExistence type="predicted"/>